<keyword evidence="3" id="KW-0067">ATP-binding</keyword>
<dbReference type="GO" id="GO:0005634">
    <property type="term" value="C:nucleus"/>
    <property type="evidence" value="ECO:0007669"/>
    <property type="project" value="TreeGrafter"/>
</dbReference>
<evidence type="ECO:0000256" key="5">
    <source>
        <dbReference type="SAM" id="MobiDB-lite"/>
    </source>
</evidence>
<comment type="caution">
    <text evidence="7">The sequence shown here is derived from an EMBL/GenBank/DDBJ whole genome shotgun (WGS) entry which is preliminary data.</text>
</comment>
<dbReference type="EMBL" id="JACBKZ010000010">
    <property type="protein sequence ID" value="KAF5940317.1"/>
    <property type="molecule type" value="Genomic_DNA"/>
</dbReference>
<dbReference type="Proteomes" id="UP000593564">
    <property type="component" value="Unassembled WGS sequence"/>
</dbReference>
<dbReference type="FunFam" id="3.30.70.590:FF:000002">
    <property type="entry name" value="Nuclear poly(A) polymerase 4"/>
    <property type="match status" value="1"/>
</dbReference>
<dbReference type="SUPFAM" id="SSF55003">
    <property type="entry name" value="PAP/Archaeal CCA-adding enzyme, C-terminal domain"/>
    <property type="match status" value="1"/>
</dbReference>
<evidence type="ECO:0000259" key="6">
    <source>
        <dbReference type="Pfam" id="PF04926"/>
    </source>
</evidence>
<feature type="domain" description="Poly(A) polymerase RNA-binding" evidence="6">
    <location>
        <begin position="17"/>
        <end position="75"/>
    </location>
</feature>
<evidence type="ECO:0000313" key="8">
    <source>
        <dbReference type="Proteomes" id="UP000593564"/>
    </source>
</evidence>
<organism evidence="7 8">
    <name type="scientific">Camellia sinensis</name>
    <name type="common">Tea plant</name>
    <name type="synonym">Thea sinensis</name>
    <dbReference type="NCBI Taxonomy" id="4442"/>
    <lineage>
        <taxon>Eukaryota</taxon>
        <taxon>Viridiplantae</taxon>
        <taxon>Streptophyta</taxon>
        <taxon>Embryophyta</taxon>
        <taxon>Tracheophyta</taxon>
        <taxon>Spermatophyta</taxon>
        <taxon>Magnoliopsida</taxon>
        <taxon>eudicotyledons</taxon>
        <taxon>Gunneridae</taxon>
        <taxon>Pentapetalae</taxon>
        <taxon>asterids</taxon>
        <taxon>Ericales</taxon>
        <taxon>Theaceae</taxon>
        <taxon>Camellia</taxon>
    </lineage>
</organism>
<dbReference type="GO" id="GO:0031123">
    <property type="term" value="P:RNA 3'-end processing"/>
    <property type="evidence" value="ECO:0007669"/>
    <property type="project" value="InterPro"/>
</dbReference>
<evidence type="ECO:0000256" key="3">
    <source>
        <dbReference type="ARBA" id="ARBA00022840"/>
    </source>
</evidence>
<dbReference type="InterPro" id="IPR011068">
    <property type="entry name" value="NuclTrfase_I-like_C"/>
</dbReference>
<proteinExistence type="predicted"/>
<dbReference type="InterPro" id="IPR007010">
    <property type="entry name" value="PolA_pol_RNA-bd_dom"/>
</dbReference>
<gene>
    <name evidence="7" type="ORF">HYC85_021484</name>
</gene>
<dbReference type="Gene3D" id="3.30.70.590">
    <property type="entry name" value="Poly(A) polymerase predicted RNA binding domain"/>
    <property type="match status" value="1"/>
</dbReference>
<evidence type="ECO:0000256" key="2">
    <source>
        <dbReference type="ARBA" id="ARBA00022741"/>
    </source>
</evidence>
<dbReference type="GO" id="GO:1990817">
    <property type="term" value="F:poly(A) RNA polymerase activity"/>
    <property type="evidence" value="ECO:0007669"/>
    <property type="project" value="UniProtKB-EC"/>
</dbReference>
<keyword evidence="2" id="KW-0547">Nucleotide-binding</keyword>
<keyword evidence="8" id="KW-1185">Reference proteome</keyword>
<name>A0A7J7GIM0_CAMSI</name>
<keyword evidence="1" id="KW-0808">Transferase</keyword>
<comment type="catalytic activity">
    <reaction evidence="4">
        <text>RNA(n) + ATP = RNA(n)-3'-adenine ribonucleotide + diphosphate</text>
        <dbReference type="Rhea" id="RHEA:11332"/>
        <dbReference type="Rhea" id="RHEA-COMP:14527"/>
        <dbReference type="Rhea" id="RHEA-COMP:17347"/>
        <dbReference type="ChEBI" id="CHEBI:30616"/>
        <dbReference type="ChEBI" id="CHEBI:33019"/>
        <dbReference type="ChEBI" id="CHEBI:140395"/>
        <dbReference type="ChEBI" id="CHEBI:173115"/>
        <dbReference type="EC" id="2.7.7.19"/>
    </reaction>
</comment>
<sequence length="186" mass="21897">MEKNKAGWMTLFEPFPFFEVYRNYLQIDIAAENDDDLRKWKGWVESRIRQLALKIEGDTKSMLQCHPHPGEFSDKSRPFHYCYFMGLQRKAGTNAQEGEQFDMRLTMEEFKRSVLMYISWSPGMWIHVCHVRRKNIPPFVFPGGIRPPQLTKVARETLSTAKTKHGGKWQQPLKVYKRRGRDASKA</sequence>
<dbReference type="GO" id="GO:0005524">
    <property type="term" value="F:ATP binding"/>
    <property type="evidence" value="ECO:0007669"/>
    <property type="project" value="UniProtKB-KW"/>
</dbReference>
<dbReference type="PANTHER" id="PTHR10682">
    <property type="entry name" value="POLY A POLYMERASE"/>
    <property type="match status" value="1"/>
</dbReference>
<reference evidence="8" key="1">
    <citation type="journal article" date="2020" name="Nat. Commun.">
        <title>Genome assembly of wild tea tree DASZ reveals pedigree and selection history of tea varieties.</title>
        <authorList>
            <person name="Zhang W."/>
            <person name="Zhang Y."/>
            <person name="Qiu H."/>
            <person name="Guo Y."/>
            <person name="Wan H."/>
            <person name="Zhang X."/>
            <person name="Scossa F."/>
            <person name="Alseekh S."/>
            <person name="Zhang Q."/>
            <person name="Wang P."/>
            <person name="Xu L."/>
            <person name="Schmidt M.H."/>
            <person name="Jia X."/>
            <person name="Li D."/>
            <person name="Zhu A."/>
            <person name="Guo F."/>
            <person name="Chen W."/>
            <person name="Ni D."/>
            <person name="Usadel B."/>
            <person name="Fernie A.R."/>
            <person name="Wen W."/>
        </authorList>
    </citation>
    <scope>NUCLEOTIDE SEQUENCE [LARGE SCALE GENOMIC DNA]</scope>
    <source>
        <strain evidence="8">cv. G240</strain>
    </source>
</reference>
<dbReference type="GO" id="GO:0003723">
    <property type="term" value="F:RNA binding"/>
    <property type="evidence" value="ECO:0007669"/>
    <property type="project" value="InterPro"/>
</dbReference>
<dbReference type="PANTHER" id="PTHR10682:SF10">
    <property type="entry name" value="POLYNUCLEOTIDE ADENYLYLTRANSFERASE"/>
    <property type="match status" value="1"/>
</dbReference>
<dbReference type="Pfam" id="PF04926">
    <property type="entry name" value="PAP_RNA-bind"/>
    <property type="match status" value="1"/>
</dbReference>
<reference evidence="7 8" key="2">
    <citation type="submission" date="2020-07" db="EMBL/GenBank/DDBJ databases">
        <title>Genome assembly of wild tea tree DASZ reveals pedigree and selection history of tea varieties.</title>
        <authorList>
            <person name="Zhang W."/>
        </authorList>
    </citation>
    <scope>NUCLEOTIDE SEQUENCE [LARGE SCALE GENOMIC DNA]</scope>
    <source>
        <strain evidence="8">cv. G240</strain>
        <tissue evidence="7">Leaf</tissue>
    </source>
</reference>
<dbReference type="AlphaFoldDB" id="A0A7J7GIM0"/>
<protein>
    <recommendedName>
        <fullName evidence="6">Poly(A) polymerase RNA-binding domain-containing protein</fullName>
    </recommendedName>
</protein>
<accession>A0A7J7GIM0</accession>
<feature type="region of interest" description="Disordered" evidence="5">
    <location>
        <begin position="161"/>
        <end position="186"/>
    </location>
</feature>
<evidence type="ECO:0000313" key="7">
    <source>
        <dbReference type="EMBL" id="KAF5940317.1"/>
    </source>
</evidence>
<evidence type="ECO:0000256" key="4">
    <source>
        <dbReference type="ARBA" id="ARBA00048830"/>
    </source>
</evidence>
<evidence type="ECO:0000256" key="1">
    <source>
        <dbReference type="ARBA" id="ARBA00022679"/>
    </source>
</evidence>